<dbReference type="Proteomes" id="UP000295023">
    <property type="component" value="Unassembled WGS sequence"/>
</dbReference>
<evidence type="ECO:0000256" key="5">
    <source>
        <dbReference type="ARBA" id="ARBA00023295"/>
    </source>
</evidence>
<evidence type="ECO:0000256" key="2">
    <source>
        <dbReference type="ARBA" id="ARBA00005336"/>
    </source>
</evidence>
<dbReference type="EC" id="3.2.1.52" evidence="3"/>
<dbReference type="SUPFAM" id="SSF51445">
    <property type="entry name" value="(Trans)glycosidases"/>
    <property type="match status" value="1"/>
</dbReference>
<organism evidence="7 8">
    <name type="scientific">Roseicella aquatilis</name>
    <dbReference type="NCBI Taxonomy" id="2527868"/>
    <lineage>
        <taxon>Bacteria</taxon>
        <taxon>Pseudomonadati</taxon>
        <taxon>Pseudomonadota</taxon>
        <taxon>Alphaproteobacteria</taxon>
        <taxon>Acetobacterales</taxon>
        <taxon>Roseomonadaceae</taxon>
        <taxon>Roseicella</taxon>
    </lineage>
</organism>
<dbReference type="GO" id="GO:0009254">
    <property type="term" value="P:peptidoglycan turnover"/>
    <property type="evidence" value="ECO:0007669"/>
    <property type="project" value="TreeGrafter"/>
</dbReference>
<comment type="caution">
    <text evidence="7">The sequence shown here is derived from an EMBL/GenBank/DDBJ whole genome shotgun (WGS) entry which is preliminary data.</text>
</comment>
<protein>
    <recommendedName>
        <fullName evidence="3">beta-N-acetylhexosaminidase</fullName>
        <ecNumber evidence="3">3.2.1.52</ecNumber>
    </recommendedName>
</protein>
<evidence type="ECO:0000256" key="3">
    <source>
        <dbReference type="ARBA" id="ARBA00012663"/>
    </source>
</evidence>
<dbReference type="InterPro" id="IPR036962">
    <property type="entry name" value="Glyco_hydro_3_N_sf"/>
</dbReference>
<evidence type="ECO:0000313" key="7">
    <source>
        <dbReference type="EMBL" id="TCZ66696.1"/>
    </source>
</evidence>
<dbReference type="GO" id="GO:0004563">
    <property type="term" value="F:beta-N-acetylhexosaminidase activity"/>
    <property type="evidence" value="ECO:0007669"/>
    <property type="project" value="UniProtKB-EC"/>
</dbReference>
<gene>
    <name evidence="7" type="ORF">EXY23_00860</name>
</gene>
<keyword evidence="5" id="KW-0326">Glycosidase</keyword>
<dbReference type="InterPro" id="IPR017853">
    <property type="entry name" value="GH"/>
</dbReference>
<comment type="similarity">
    <text evidence="2">Belongs to the glycosyl hydrolase 3 family.</text>
</comment>
<evidence type="ECO:0000259" key="6">
    <source>
        <dbReference type="Pfam" id="PF00933"/>
    </source>
</evidence>
<dbReference type="Pfam" id="PF00933">
    <property type="entry name" value="Glyco_hydro_3"/>
    <property type="match status" value="1"/>
</dbReference>
<reference evidence="7 8" key="1">
    <citation type="submission" date="2019-03" db="EMBL/GenBank/DDBJ databases">
        <title>Paracraurococcus aquatilis NE82 genome sequence.</title>
        <authorList>
            <person name="Zhao Y."/>
            <person name="Du Z."/>
        </authorList>
    </citation>
    <scope>NUCLEOTIDE SEQUENCE [LARGE SCALE GENOMIC DNA]</scope>
    <source>
        <strain evidence="7 8">NE82</strain>
    </source>
</reference>
<name>A0A4R4DZ70_9PROT</name>
<dbReference type="OrthoDB" id="9786661at2"/>
<dbReference type="PANTHER" id="PTHR30480">
    <property type="entry name" value="BETA-HEXOSAMINIDASE-RELATED"/>
    <property type="match status" value="1"/>
</dbReference>
<dbReference type="Gene3D" id="3.20.20.300">
    <property type="entry name" value="Glycoside hydrolase, family 3, N-terminal domain"/>
    <property type="match status" value="1"/>
</dbReference>
<keyword evidence="8" id="KW-1185">Reference proteome</keyword>
<dbReference type="InterPro" id="IPR001764">
    <property type="entry name" value="Glyco_hydro_3_N"/>
</dbReference>
<sequence length="333" mass="34135">MTPRPRAAIVGVSGPRLTAEETALFRAAPPLGAILFARNVVDPDQLRALNAELRDLLGAEAPILVDQEGGRVARLRPPHWPAFAPAAAFSGGPAEVARAHAALLGLACAGVGFDVVCAPVLDLRLPGAHDIIGDRSFGADPAEVARLGLATIEGLQEAGCIPVIKHIPGHGRALADSHFELPRVAASRDDLALDCAPFAALAGAGAWAMTAHILYEALDAARPATLSPAVIARVIRGAIGFEGVLVSDDLCMKALRGDPGALAAEAIDAGCDLVLHCSGVLEETAACLAGCPALSKGAVARLEAARGAMLARRRPLDPVTLAATRDAWLVQAA</sequence>
<evidence type="ECO:0000256" key="4">
    <source>
        <dbReference type="ARBA" id="ARBA00022801"/>
    </source>
</evidence>
<dbReference type="InterPro" id="IPR050226">
    <property type="entry name" value="NagZ_Beta-hexosaminidase"/>
</dbReference>
<feature type="domain" description="Glycoside hydrolase family 3 N-terminal" evidence="6">
    <location>
        <begin position="31"/>
        <end position="283"/>
    </location>
</feature>
<dbReference type="PANTHER" id="PTHR30480:SF13">
    <property type="entry name" value="BETA-HEXOSAMINIDASE"/>
    <property type="match status" value="1"/>
</dbReference>
<dbReference type="GO" id="GO:0005975">
    <property type="term" value="P:carbohydrate metabolic process"/>
    <property type="evidence" value="ECO:0007669"/>
    <property type="project" value="InterPro"/>
</dbReference>
<dbReference type="RefSeq" id="WP_132283665.1">
    <property type="nucleotide sequence ID" value="NZ_SKBM01000001.1"/>
</dbReference>
<dbReference type="AlphaFoldDB" id="A0A4R4DZ70"/>
<keyword evidence="4 7" id="KW-0378">Hydrolase</keyword>
<evidence type="ECO:0000313" key="8">
    <source>
        <dbReference type="Proteomes" id="UP000295023"/>
    </source>
</evidence>
<accession>A0A4R4DZ70</accession>
<proteinExistence type="inferred from homology"/>
<comment type="catalytic activity">
    <reaction evidence="1">
        <text>Hydrolysis of terminal non-reducing N-acetyl-D-hexosamine residues in N-acetyl-beta-D-hexosaminides.</text>
        <dbReference type="EC" id="3.2.1.52"/>
    </reaction>
</comment>
<dbReference type="EMBL" id="SKBM01000001">
    <property type="protein sequence ID" value="TCZ66696.1"/>
    <property type="molecule type" value="Genomic_DNA"/>
</dbReference>
<evidence type="ECO:0000256" key="1">
    <source>
        <dbReference type="ARBA" id="ARBA00001231"/>
    </source>
</evidence>